<proteinExistence type="predicted"/>
<dbReference type="InterPro" id="IPR029016">
    <property type="entry name" value="GAF-like_dom_sf"/>
</dbReference>
<dbReference type="EMBL" id="UZAN01046679">
    <property type="protein sequence ID" value="VDP84459.1"/>
    <property type="molecule type" value="Genomic_DNA"/>
</dbReference>
<dbReference type="SUPFAM" id="SSF55781">
    <property type="entry name" value="GAF domain-like"/>
    <property type="match status" value="1"/>
</dbReference>
<protein>
    <submittedName>
        <fullName evidence="3">GAF domain-containing protein</fullName>
    </submittedName>
</protein>
<name>A0A183APQ8_9TREM</name>
<reference evidence="3" key="1">
    <citation type="submission" date="2016-06" db="UniProtKB">
        <authorList>
            <consortium name="WormBaseParasite"/>
        </authorList>
    </citation>
    <scope>IDENTIFICATION</scope>
</reference>
<dbReference type="AlphaFoldDB" id="A0A183APQ8"/>
<dbReference type="Proteomes" id="UP000272942">
    <property type="component" value="Unassembled WGS sequence"/>
</dbReference>
<evidence type="ECO:0000313" key="3">
    <source>
        <dbReference type="WBParaSite" id="ECPE_0000897101-mRNA-1"/>
    </source>
</evidence>
<sequence length="59" mass="6639">MDQVIKTIMGHAKELVQATRGTLFLVDSKKKELYSSILDMGDINSPKFVDTENAEIRLV</sequence>
<organism evidence="3">
    <name type="scientific">Echinostoma caproni</name>
    <dbReference type="NCBI Taxonomy" id="27848"/>
    <lineage>
        <taxon>Eukaryota</taxon>
        <taxon>Metazoa</taxon>
        <taxon>Spiralia</taxon>
        <taxon>Lophotrochozoa</taxon>
        <taxon>Platyhelminthes</taxon>
        <taxon>Trematoda</taxon>
        <taxon>Digenea</taxon>
        <taxon>Plagiorchiida</taxon>
        <taxon>Echinostomata</taxon>
        <taxon>Echinostomatoidea</taxon>
        <taxon>Echinostomatidae</taxon>
        <taxon>Echinostoma</taxon>
    </lineage>
</organism>
<dbReference type="Gene3D" id="3.30.450.40">
    <property type="match status" value="1"/>
</dbReference>
<dbReference type="WBParaSite" id="ECPE_0000897101-mRNA-1">
    <property type="protein sequence ID" value="ECPE_0000897101-mRNA-1"/>
    <property type="gene ID" value="ECPE_0000897101"/>
</dbReference>
<gene>
    <name evidence="1" type="ORF">ECPE_LOCUS8943</name>
</gene>
<evidence type="ECO:0000313" key="1">
    <source>
        <dbReference type="EMBL" id="VDP84459.1"/>
    </source>
</evidence>
<reference evidence="1 2" key="2">
    <citation type="submission" date="2018-11" db="EMBL/GenBank/DDBJ databases">
        <authorList>
            <consortium name="Pathogen Informatics"/>
        </authorList>
    </citation>
    <scope>NUCLEOTIDE SEQUENCE [LARGE SCALE GENOMIC DNA]</scope>
    <source>
        <strain evidence="1 2">Egypt</strain>
    </source>
</reference>
<accession>A0A183APQ8</accession>
<evidence type="ECO:0000313" key="2">
    <source>
        <dbReference type="Proteomes" id="UP000272942"/>
    </source>
</evidence>
<dbReference type="OrthoDB" id="295473at2759"/>
<keyword evidence="2" id="KW-1185">Reference proteome</keyword>